<dbReference type="Proteomes" id="UP001230253">
    <property type="component" value="Unassembled WGS sequence"/>
</dbReference>
<gene>
    <name evidence="1" type="ORF">J2R99_002844</name>
</gene>
<evidence type="ECO:0000313" key="1">
    <source>
        <dbReference type="EMBL" id="MDQ0326975.1"/>
    </source>
</evidence>
<protein>
    <submittedName>
        <fullName evidence="1">Uncharacterized protein</fullName>
    </submittedName>
</protein>
<evidence type="ECO:0000313" key="2">
    <source>
        <dbReference type="Proteomes" id="UP001230253"/>
    </source>
</evidence>
<reference evidence="1 2" key="1">
    <citation type="submission" date="2023-07" db="EMBL/GenBank/DDBJ databases">
        <title>Genomic Encyclopedia of Type Strains, Phase IV (KMG-IV): sequencing the most valuable type-strain genomes for metagenomic binning, comparative biology and taxonomic classification.</title>
        <authorList>
            <person name="Goeker M."/>
        </authorList>
    </citation>
    <scope>NUCLEOTIDE SEQUENCE [LARGE SCALE GENOMIC DNA]</scope>
    <source>
        <strain evidence="1 2">DSM 11549</strain>
    </source>
</reference>
<name>A0ABU0CBI7_9BRAD</name>
<keyword evidence="2" id="KW-1185">Reference proteome</keyword>
<sequence>MPTAQFRRTRDGVMLRFEVTGDNLRYGDKMCRAPGRAGDKFLRVSPFDVPGEDDVSSITLLSAASSTDLSATVEDDPGALVCEGTVLVVSLRPEPEPGAFLLSWHPAHSPRLPRFPTWGKQVADAPTEKRKTEIVRESRRELFSPMNVSPLGRPPHGALQPGGRRHTLRFWQQAPACDSILFHTSRESR</sequence>
<accession>A0ABU0CBI7</accession>
<proteinExistence type="predicted"/>
<comment type="caution">
    <text evidence="1">The sequence shown here is derived from an EMBL/GenBank/DDBJ whole genome shotgun (WGS) entry which is preliminary data.</text>
</comment>
<dbReference type="EMBL" id="JAUSUK010000002">
    <property type="protein sequence ID" value="MDQ0326975.1"/>
    <property type="molecule type" value="Genomic_DNA"/>
</dbReference>
<organism evidence="1 2">
    <name type="scientific">Rhodopseudomonas julia</name>
    <dbReference type="NCBI Taxonomy" id="200617"/>
    <lineage>
        <taxon>Bacteria</taxon>
        <taxon>Pseudomonadati</taxon>
        <taxon>Pseudomonadota</taxon>
        <taxon>Alphaproteobacteria</taxon>
        <taxon>Hyphomicrobiales</taxon>
        <taxon>Nitrobacteraceae</taxon>
        <taxon>Rhodopseudomonas</taxon>
    </lineage>
</organism>